<keyword evidence="3 6" id="KW-0812">Transmembrane</keyword>
<accession>A0AAX2EGN2</accession>
<feature type="transmembrane region" description="Helical" evidence="6">
    <location>
        <begin position="88"/>
        <end position="113"/>
    </location>
</feature>
<reference evidence="7 9" key="1">
    <citation type="submission" date="2014-07" db="EMBL/GenBank/DDBJ databases">
        <title>Complete genome sequence of a moderately halophilic bacterium Terribacillus aidingensis MP602, isolated from Cryptomeria fortunei in Tianmu mountain in China.</title>
        <authorList>
            <person name="Wang Y."/>
            <person name="Lu P."/>
            <person name="Zhang L."/>
        </authorList>
    </citation>
    <scope>NUCLEOTIDE SEQUENCE [LARGE SCALE GENOMIC DNA]</scope>
    <source>
        <strain evidence="7 9">MP602</strain>
    </source>
</reference>
<comment type="subcellular location">
    <subcellularLocation>
        <location evidence="1">Cell membrane</location>
        <topology evidence="1">Multi-pass membrane protein</topology>
    </subcellularLocation>
</comment>
<dbReference type="GeneID" id="34222894"/>
<feature type="transmembrane region" description="Helical" evidence="6">
    <location>
        <begin position="420"/>
        <end position="438"/>
    </location>
</feature>
<feature type="transmembrane region" description="Helical" evidence="6">
    <location>
        <begin position="322"/>
        <end position="342"/>
    </location>
</feature>
<feature type="transmembrane region" description="Helical" evidence="6">
    <location>
        <begin position="148"/>
        <end position="166"/>
    </location>
</feature>
<dbReference type="GO" id="GO:0005886">
    <property type="term" value="C:plasma membrane"/>
    <property type="evidence" value="ECO:0007669"/>
    <property type="project" value="UniProtKB-SubCell"/>
</dbReference>
<feature type="transmembrane region" description="Helical" evidence="6">
    <location>
        <begin position="205"/>
        <end position="224"/>
    </location>
</feature>
<feature type="transmembrane region" description="Helical" evidence="6">
    <location>
        <begin position="444"/>
        <end position="466"/>
    </location>
</feature>
<feature type="transmembrane region" description="Helical" evidence="6">
    <location>
        <begin position="263"/>
        <end position="283"/>
    </location>
</feature>
<dbReference type="Proteomes" id="UP000199735">
    <property type="component" value="Unassembled WGS sequence"/>
</dbReference>
<reference evidence="8 10" key="2">
    <citation type="submission" date="2016-10" db="EMBL/GenBank/DDBJ databases">
        <authorList>
            <person name="Varghese N."/>
            <person name="Submissions S."/>
        </authorList>
    </citation>
    <scope>NUCLEOTIDE SEQUENCE [LARGE SCALE GENOMIC DNA]</scope>
    <source>
        <strain evidence="8 10">DSM 21619</strain>
    </source>
</reference>
<protein>
    <submittedName>
        <fullName evidence="7">C4-dicarboxylate ABC transporter permease</fullName>
    </submittedName>
    <submittedName>
        <fullName evidence="8">Uncharacterized membrane protein YfcC, ion transporter superfamily</fullName>
    </submittedName>
</protein>
<feature type="transmembrane region" description="Helical" evidence="6">
    <location>
        <begin position="125"/>
        <end position="142"/>
    </location>
</feature>
<dbReference type="EMBL" id="CP008876">
    <property type="protein sequence ID" value="AIF67567.1"/>
    <property type="molecule type" value="Genomic_DNA"/>
</dbReference>
<dbReference type="RefSeq" id="WP_038563319.1">
    <property type="nucleotide sequence ID" value="NZ_CP008876.1"/>
</dbReference>
<dbReference type="AlphaFoldDB" id="A0A075LNK1"/>
<feature type="transmembrane region" description="Helical" evidence="6">
    <location>
        <begin position="289"/>
        <end position="310"/>
    </location>
</feature>
<feature type="transmembrane region" description="Helical" evidence="6">
    <location>
        <begin position="348"/>
        <end position="371"/>
    </location>
</feature>
<dbReference type="KEGG" id="tap:GZ22_13610"/>
<evidence type="ECO:0000256" key="1">
    <source>
        <dbReference type="ARBA" id="ARBA00004651"/>
    </source>
</evidence>
<dbReference type="PANTHER" id="PTHR43652">
    <property type="entry name" value="BASIC AMINO ACID ANTIPORTER YFCC-RELATED"/>
    <property type="match status" value="1"/>
</dbReference>
<evidence type="ECO:0000313" key="8">
    <source>
        <dbReference type="EMBL" id="SEN46849.1"/>
    </source>
</evidence>
<dbReference type="EMBL" id="FOCD01000002">
    <property type="protein sequence ID" value="SEN46849.1"/>
    <property type="molecule type" value="Genomic_DNA"/>
</dbReference>
<keyword evidence="4 6" id="KW-1133">Transmembrane helix</keyword>
<accession>A0A075LNK1</accession>
<dbReference type="PANTHER" id="PTHR43652:SF2">
    <property type="entry name" value="BASIC AMINO ACID ANTIPORTER YFCC-RELATED"/>
    <property type="match status" value="1"/>
</dbReference>
<evidence type="ECO:0000256" key="2">
    <source>
        <dbReference type="ARBA" id="ARBA00022475"/>
    </source>
</evidence>
<proteinExistence type="predicted"/>
<evidence type="ECO:0000256" key="6">
    <source>
        <dbReference type="SAM" id="Phobius"/>
    </source>
</evidence>
<keyword evidence="5 6" id="KW-0472">Membrane</keyword>
<sequence>MNSLQDSQQQAANKKKPKHFNVYVMIFAFIIVAAILTYIIPGGAYDRVDQDGRSVILPETFHYIDGENVGLLGIFNSIHTGMVNGANIIFFVLIVGGAFGIFTATGALDAFIYMLSRKMANKEKLLIPVLMLFFAAAGALMGMSDETIVYVAILAPMAIALGFDALTGFAIVVLGAGVGFTAAVMNPFTVGIAQGISELPTFSGIGFRIVLFVILYLAAVFYVMRYASKVKKNPELGEYGKFGRKADTSALNKTQKMTTRHKLVLSAFLINYVVLIIGVLKYGWYITEIAGLFLLFGVVMGILGGISFSGIADNFILGAKDLLGGALIIGFAQAILVIFNTSGMMDTLLYHASNALGMIPAALSAVGMLFLQMGINFFVPSGSGQAALTMPLMAPLSDMIGVTRQTAVLAYQFGDGISNTILPTGNIIALLAIAGIGYGKWVKWFLPFFLIQIGIAIIALIIAQMIQYGPF</sequence>
<gene>
    <name evidence="7" type="ORF">GZ22_13610</name>
    <name evidence="8" type="ORF">SAMN04489762_2326</name>
</gene>
<feature type="transmembrane region" description="Helical" evidence="6">
    <location>
        <begin position="171"/>
        <end position="193"/>
    </location>
</feature>
<dbReference type="InterPro" id="IPR018385">
    <property type="entry name" value="C4_dicarb_anaerob_car-like"/>
</dbReference>
<dbReference type="OrthoDB" id="255482at2"/>
<evidence type="ECO:0000256" key="4">
    <source>
        <dbReference type="ARBA" id="ARBA00022989"/>
    </source>
</evidence>
<feature type="transmembrane region" description="Helical" evidence="6">
    <location>
        <begin position="20"/>
        <end position="40"/>
    </location>
</feature>
<evidence type="ECO:0000256" key="5">
    <source>
        <dbReference type="ARBA" id="ARBA00023136"/>
    </source>
</evidence>
<evidence type="ECO:0000256" key="3">
    <source>
        <dbReference type="ARBA" id="ARBA00022692"/>
    </source>
</evidence>
<keyword evidence="2" id="KW-1003">Cell membrane</keyword>
<evidence type="ECO:0000313" key="9">
    <source>
        <dbReference type="Proteomes" id="UP000027980"/>
    </source>
</evidence>
<evidence type="ECO:0000313" key="7">
    <source>
        <dbReference type="EMBL" id="AIF67567.1"/>
    </source>
</evidence>
<organism evidence="7 9">
    <name type="scientific">Terribacillus saccharophilus</name>
    <dbReference type="NCBI Taxonomy" id="361277"/>
    <lineage>
        <taxon>Bacteria</taxon>
        <taxon>Bacillati</taxon>
        <taxon>Bacillota</taxon>
        <taxon>Bacilli</taxon>
        <taxon>Bacillales</taxon>
        <taxon>Bacillaceae</taxon>
        <taxon>Terribacillus</taxon>
    </lineage>
</organism>
<dbReference type="Proteomes" id="UP000027980">
    <property type="component" value="Chromosome"/>
</dbReference>
<evidence type="ECO:0000313" key="10">
    <source>
        <dbReference type="Proteomes" id="UP000199735"/>
    </source>
</evidence>
<dbReference type="Pfam" id="PF03606">
    <property type="entry name" value="DcuC"/>
    <property type="match status" value="1"/>
</dbReference>
<dbReference type="HOGENOM" id="CLU_035307_0_1_9"/>
<name>A0A075LNK1_9BACI</name>
<dbReference type="InterPro" id="IPR051679">
    <property type="entry name" value="DASS-Related_Transporters"/>
</dbReference>